<evidence type="ECO:0000313" key="3">
    <source>
        <dbReference type="Proteomes" id="UP000308133"/>
    </source>
</evidence>
<evidence type="ECO:0000256" key="1">
    <source>
        <dbReference type="SAM" id="MobiDB-lite"/>
    </source>
</evidence>
<dbReference type="Proteomes" id="UP000308133">
    <property type="component" value="Unassembled WGS sequence"/>
</dbReference>
<name>A0A4U7B1D9_9PEZI</name>
<sequence length="153" mass="17111">MAGTFPASPDDLFQTLHDDVHHFPVHVSSPITLPVTLSAPSKRKTDEETDEPKEPDTNAVKGGLSAAETATTNTNTGLHAAGEKIDRGTHAKPGKYANKDTDTDSYHQSVGFNWGSARFFMRRAEDRVFRHRKMLRAPEQRRVRDECHWPSLC</sequence>
<dbReference type="EMBL" id="PTQR01000055">
    <property type="protein sequence ID" value="TKX23171.1"/>
    <property type="molecule type" value="Genomic_DNA"/>
</dbReference>
<proteinExistence type="predicted"/>
<protein>
    <submittedName>
        <fullName evidence="2">Uncharacterized protein</fullName>
    </submittedName>
</protein>
<feature type="compositionally biased region" description="Low complexity" evidence="1">
    <location>
        <begin position="66"/>
        <end position="80"/>
    </location>
</feature>
<comment type="caution">
    <text evidence="2">The sequence shown here is derived from an EMBL/GenBank/DDBJ whole genome shotgun (WGS) entry which is preliminary data.</text>
</comment>
<feature type="region of interest" description="Disordered" evidence="1">
    <location>
        <begin position="34"/>
        <end position="103"/>
    </location>
</feature>
<evidence type="ECO:0000313" key="2">
    <source>
        <dbReference type="EMBL" id="TKX23171.1"/>
    </source>
</evidence>
<reference evidence="2 3" key="1">
    <citation type="submission" date="2018-02" db="EMBL/GenBank/DDBJ databases">
        <title>Draft genome sequences of Elsinoe sp., causing black scab on jojoba.</title>
        <authorList>
            <person name="Stodart B."/>
            <person name="Jeffress S."/>
            <person name="Ash G."/>
            <person name="Arun Chinnappa K."/>
        </authorList>
    </citation>
    <scope>NUCLEOTIDE SEQUENCE [LARGE SCALE GENOMIC DNA]</scope>
    <source>
        <strain evidence="2 3">Hillstone_2</strain>
    </source>
</reference>
<dbReference type="AlphaFoldDB" id="A0A4U7B1D9"/>
<organism evidence="2 3">
    <name type="scientific">Elsinoe australis</name>
    <dbReference type="NCBI Taxonomy" id="40998"/>
    <lineage>
        <taxon>Eukaryota</taxon>
        <taxon>Fungi</taxon>
        <taxon>Dikarya</taxon>
        <taxon>Ascomycota</taxon>
        <taxon>Pezizomycotina</taxon>
        <taxon>Dothideomycetes</taxon>
        <taxon>Dothideomycetidae</taxon>
        <taxon>Myriangiales</taxon>
        <taxon>Elsinoaceae</taxon>
        <taxon>Elsinoe</taxon>
    </lineage>
</organism>
<gene>
    <name evidence="2" type="ORF">C1H76_4603</name>
</gene>
<accession>A0A4U7B1D9</accession>